<gene>
    <name evidence="2" type="ORF">C7M51_01549</name>
</gene>
<feature type="domain" description="Lambda-like tail fibre protein N-terminal" evidence="1">
    <location>
        <begin position="3"/>
        <end position="118"/>
    </location>
</feature>
<dbReference type="SUPFAM" id="SSF49464">
    <property type="entry name" value="Carboxypeptidase regulatory domain-like"/>
    <property type="match status" value="1"/>
</dbReference>
<dbReference type="Proteomes" id="UP000464053">
    <property type="component" value="Chromosome"/>
</dbReference>
<dbReference type="InterPro" id="IPR011050">
    <property type="entry name" value="Pectin_lyase_fold/virulence"/>
</dbReference>
<dbReference type="Gene3D" id="2.60.40.1120">
    <property type="entry name" value="Carboxypeptidase-like, regulatory domain"/>
    <property type="match status" value="1"/>
</dbReference>
<dbReference type="AlphaFoldDB" id="A0A6P1PY40"/>
<dbReference type="EMBL" id="CP028271">
    <property type="protein sequence ID" value="QHM71263.1"/>
    <property type="molecule type" value="Genomic_DNA"/>
</dbReference>
<dbReference type="Pfam" id="PF08400">
    <property type="entry name" value="phage_tail_N"/>
    <property type="match status" value="1"/>
</dbReference>
<sequence length="765" mass="81636">MPDVTITVTSANNSLSVLRHITNTQKTDDSGRYEFNLLPGGYNVTVSYPQGRIEKLGGFTLEEGSPTGTLNDYLLYGQPLMTDPVVYEEIKKIHEKMRLSVSAAGSDSAAALAAAEQAQQASTSAKKNAEQVIAAHQKVIAAHQKVIATHQEVIAAQQAAQQAREVAVAAAVDAAAAAAIETEKLAEKLAVDGSEITGHGATTIANVLDSHGATTSSRGIGFGPNDIPDLKTDHSAALQKMLNTYKYIVFDTVVNCAGTVKTGGAGQVISATGIGELRPVGEAMSKKSLLVLTHERCIVAKMLFTNPLLLKSQTGGRQCAVEVRADNCTVLDSTFINQLSGVLATSTYAPAHTKILGNRFIDHLGAGDGEGRDDSSYGEDRGDAVTIWGSSSIIANNHAECRLGEDARIAFHAEYPVSKPTNAREIDGCHTLMIGNYARGSFRRHFVMEGITNGLMTNNISAGGATWWAVAVIQCTNVKTDNRIYWDNTGSTAGAKWSPIRGAIAAVNFNENVSFNDSVKFSTDAQGYGFVIATQTGEHVIDLNVSLSCAGNEYATYLLRPKLLRMQGVKIDGAENGHRFIGANSKTGFTPTVYDTDGHVNTASKCVTMDTGINGRWIARNCEYLSAGDTAFHLFNMDQLFFQNCSFDAKKYSVQTENTKSIKITGCSSNSNVPLPVRVDLKTTGVIGLNDWFFDGNALTVDFVYTEESLTDINSPLNVKHKWPGRVISTETAQYVAAGGAPGSGWVPLSGGEKITPSAPPEPEV</sequence>
<dbReference type="SUPFAM" id="SSF51126">
    <property type="entry name" value="Pectin lyase-like"/>
    <property type="match status" value="1"/>
</dbReference>
<organism evidence="2 3">
    <name type="scientific">Mixta intestinalis</name>
    <dbReference type="NCBI Taxonomy" id="1615494"/>
    <lineage>
        <taxon>Bacteria</taxon>
        <taxon>Pseudomonadati</taxon>
        <taxon>Pseudomonadota</taxon>
        <taxon>Gammaproteobacteria</taxon>
        <taxon>Enterobacterales</taxon>
        <taxon>Erwiniaceae</taxon>
        <taxon>Mixta</taxon>
    </lineage>
</organism>
<reference evidence="2 3" key="1">
    <citation type="submission" date="2018-03" db="EMBL/GenBank/DDBJ databases">
        <title>Pantoea intestinalis SRCM103226 isolated form the mealworm.</title>
        <authorList>
            <person name="Jeong D.-Y."/>
            <person name="Kim J.W."/>
        </authorList>
    </citation>
    <scope>NUCLEOTIDE SEQUENCE [LARGE SCALE GENOMIC DNA]</scope>
    <source>
        <strain evidence="2 3">SRCM103226</strain>
    </source>
</reference>
<protein>
    <recommendedName>
        <fullName evidence="1">Lambda-like tail fibre protein N-terminal domain-containing protein</fullName>
    </recommendedName>
</protein>
<evidence type="ECO:0000259" key="1">
    <source>
        <dbReference type="Pfam" id="PF08400"/>
    </source>
</evidence>
<dbReference type="InterPro" id="IPR013609">
    <property type="entry name" value="Stf-like_N"/>
</dbReference>
<evidence type="ECO:0000313" key="3">
    <source>
        <dbReference type="Proteomes" id="UP000464053"/>
    </source>
</evidence>
<proteinExistence type="predicted"/>
<keyword evidence="3" id="KW-1185">Reference proteome</keyword>
<name>A0A6P1PY40_9GAMM</name>
<dbReference type="KEGG" id="mint:C7M51_01549"/>
<dbReference type="InterPro" id="IPR008969">
    <property type="entry name" value="CarboxyPept-like_regulatory"/>
</dbReference>
<accession>A0A6P1PY40</accession>
<evidence type="ECO:0000313" key="2">
    <source>
        <dbReference type="EMBL" id="QHM71263.1"/>
    </source>
</evidence>